<name>E3FPW7_STIAD</name>
<keyword evidence="3" id="KW-0325">Glycoprotein</keyword>
<dbReference type="HOGENOM" id="CLU_414989_0_0_7"/>
<dbReference type="Gene3D" id="2.130.10.130">
    <property type="entry name" value="Integrin alpha, N-terminal"/>
    <property type="match status" value="3"/>
</dbReference>
<dbReference type="OrthoDB" id="5504302at2"/>
<dbReference type="SMART" id="SM00191">
    <property type="entry name" value="Int_alpha"/>
    <property type="match status" value="6"/>
</dbReference>
<dbReference type="InterPro" id="IPR013783">
    <property type="entry name" value="Ig-like_fold"/>
</dbReference>
<proteinExistence type="predicted"/>
<organism evidence="5 6">
    <name type="scientific">Stigmatella aurantiaca (strain DW4/3-1)</name>
    <dbReference type="NCBI Taxonomy" id="378806"/>
    <lineage>
        <taxon>Bacteria</taxon>
        <taxon>Pseudomonadati</taxon>
        <taxon>Myxococcota</taxon>
        <taxon>Myxococcia</taxon>
        <taxon>Myxococcales</taxon>
        <taxon>Cystobacterineae</taxon>
        <taxon>Archangiaceae</taxon>
        <taxon>Stigmatella</taxon>
    </lineage>
</organism>
<accession>E3FPW7</accession>
<evidence type="ECO:0000313" key="6">
    <source>
        <dbReference type="Proteomes" id="UP000001351"/>
    </source>
</evidence>
<gene>
    <name evidence="5" type="ordered locus">STAUR_7915</name>
</gene>
<keyword evidence="2" id="KW-0677">Repeat</keyword>
<feature type="chain" id="PRO_5003169605" evidence="4">
    <location>
        <begin position="24"/>
        <end position="661"/>
    </location>
</feature>
<keyword evidence="1 4" id="KW-0732">Signal</keyword>
<feature type="signal peptide" evidence="4">
    <location>
        <begin position="1"/>
        <end position="23"/>
    </location>
</feature>
<dbReference type="STRING" id="378806.STAUR_7915"/>
<dbReference type="Pfam" id="PF14312">
    <property type="entry name" value="FG-GAP_2"/>
    <property type="match status" value="7"/>
</dbReference>
<dbReference type="Gene3D" id="2.60.40.10">
    <property type="entry name" value="Immunoglobulins"/>
    <property type="match status" value="1"/>
</dbReference>
<dbReference type="eggNOG" id="COG3266">
    <property type="taxonomic scope" value="Bacteria"/>
</dbReference>
<dbReference type="PANTHER" id="PTHR36220">
    <property type="entry name" value="UNNAMED PRODUCT"/>
    <property type="match status" value="1"/>
</dbReference>
<dbReference type="InterPro" id="IPR013517">
    <property type="entry name" value="FG-GAP"/>
</dbReference>
<dbReference type="PANTHER" id="PTHR36220:SF1">
    <property type="entry name" value="GAMMA TUBULIN COMPLEX COMPONENT C-TERMINAL DOMAIN-CONTAINING PROTEIN"/>
    <property type="match status" value="1"/>
</dbReference>
<dbReference type="InterPro" id="IPR013519">
    <property type="entry name" value="Int_alpha_beta-p"/>
</dbReference>
<dbReference type="InterPro" id="IPR028994">
    <property type="entry name" value="Integrin_alpha_N"/>
</dbReference>
<dbReference type="EMBL" id="CP002271">
    <property type="protein sequence ID" value="ADO75670.1"/>
    <property type="molecule type" value="Genomic_DNA"/>
</dbReference>
<dbReference type="KEGG" id="sur:STAUR_7915"/>
<dbReference type="Proteomes" id="UP000001351">
    <property type="component" value="Chromosome"/>
</dbReference>
<sequence length="661" mass="67631">MRQKRGLIARSMLCTLVAVTALAEDAGPLDAPELVQQQQLLADDTAAYDLFGFSVSASGDTLVVGAPYSDDSTRGSASGSAYVFVRSGKIWSLQQKLTAYDGASGDLFGYSVAIHGDTAVVGAPLDDDSGTDSGSAYVFVRRGTSWIQQQKLTPTEAIPGDVFGHAVTVQGDTAVIGAPHDGGAGPRSGAAYVFARSGVNWTEQQKLSATDAAEDVRFGLSVSLSGTAVLIGAPYDDGKGTDAGAAYLFVRNGTDWTQQQKIVPQDAVADSLTGFSVALSGDTALLGAPFGSDKALGPGSAYVFVRSGTNWTQQQKFTSDVSSEGNLFGYAVALYGEQAVATAPGDDASALNGGSVHVFARSGNAWLPQQKLTVRASADNDRTGHAVALGEEFLGVGSPGEDASGTDSGTVHLFAPAAKPGYDSSPVPGAEINAGNAIIGASATTPLIVRETGNATLEVTGYTLTGPHRAEFSVAPSTLTLPDGSAPQTLTVTCTPGGLTTRTASLAVHHNAPGSPAIYSLTCKGLAPRDPYADAVASSTSSIVLNPDNAIGAPDGKPSTVVGVLNSALVLDMGEGEEGTGDLKVYYQGLGLGVITQVDFLKADNTVISSGALRMLDLGFGTRTATVTYSGAPTPYRFVRLRGVLAIPYKVDAVEALSIVP</sequence>
<reference evidence="5 6" key="1">
    <citation type="journal article" date="2011" name="Mol. Biol. Evol.">
        <title>Comparative genomic analysis of fruiting body formation in Myxococcales.</title>
        <authorList>
            <person name="Huntley S."/>
            <person name="Hamann N."/>
            <person name="Wegener-Feldbrugge S."/>
            <person name="Treuner-Lange A."/>
            <person name="Kube M."/>
            <person name="Reinhardt R."/>
            <person name="Klages S."/>
            <person name="Muller R."/>
            <person name="Ronning C.M."/>
            <person name="Nierman W.C."/>
            <person name="Sogaard-Andersen L."/>
        </authorList>
    </citation>
    <scope>NUCLEOTIDE SEQUENCE [LARGE SCALE GENOMIC DNA]</scope>
    <source>
        <strain evidence="5 6">DW4/3-1</strain>
    </source>
</reference>
<evidence type="ECO:0000256" key="1">
    <source>
        <dbReference type="ARBA" id="ARBA00022729"/>
    </source>
</evidence>
<dbReference type="AlphaFoldDB" id="E3FPW7"/>
<dbReference type="PROSITE" id="PS51470">
    <property type="entry name" value="FG_GAP"/>
    <property type="match status" value="1"/>
</dbReference>
<evidence type="ECO:0000256" key="4">
    <source>
        <dbReference type="SAM" id="SignalP"/>
    </source>
</evidence>
<dbReference type="SUPFAM" id="SSF69318">
    <property type="entry name" value="Integrin alpha N-terminal domain"/>
    <property type="match status" value="2"/>
</dbReference>
<keyword evidence="6" id="KW-1185">Reference proteome</keyword>
<evidence type="ECO:0000256" key="3">
    <source>
        <dbReference type="ARBA" id="ARBA00023180"/>
    </source>
</evidence>
<evidence type="ECO:0000256" key="2">
    <source>
        <dbReference type="ARBA" id="ARBA00022737"/>
    </source>
</evidence>
<protein>
    <submittedName>
        <fullName evidence="5">Conserved uncharacterized protein</fullName>
    </submittedName>
</protein>
<evidence type="ECO:0000313" key="5">
    <source>
        <dbReference type="EMBL" id="ADO75670.1"/>
    </source>
</evidence>